<dbReference type="PRINTS" id="PR00081">
    <property type="entry name" value="GDHRDH"/>
</dbReference>
<dbReference type="Proteomes" id="UP001164706">
    <property type="component" value="Chromosome"/>
</dbReference>
<evidence type="ECO:0000256" key="3">
    <source>
        <dbReference type="RuleBase" id="RU000363"/>
    </source>
</evidence>
<comment type="similarity">
    <text evidence="1 3">Belongs to the short-chain dehydrogenases/reductases (SDR) family.</text>
</comment>
<dbReference type="KEGG" id="mdb:OVN18_08055"/>
<name>A0A9E8SAC7_9MICO</name>
<dbReference type="RefSeq" id="WP_267780195.1">
    <property type="nucleotide sequence ID" value="NZ_CP113089.1"/>
</dbReference>
<keyword evidence="5" id="KW-1185">Reference proteome</keyword>
<evidence type="ECO:0000313" key="4">
    <source>
        <dbReference type="EMBL" id="WAB80527.1"/>
    </source>
</evidence>
<dbReference type="AlphaFoldDB" id="A0A9E8SAC7"/>
<dbReference type="Gene3D" id="3.40.50.720">
    <property type="entry name" value="NAD(P)-binding Rossmann-like Domain"/>
    <property type="match status" value="1"/>
</dbReference>
<dbReference type="InterPro" id="IPR020904">
    <property type="entry name" value="Sc_DH/Rdtase_CS"/>
</dbReference>
<dbReference type="PROSITE" id="PS00061">
    <property type="entry name" value="ADH_SHORT"/>
    <property type="match status" value="1"/>
</dbReference>
<reference evidence="4" key="1">
    <citation type="submission" date="2022-11" db="EMBL/GenBank/DDBJ databases">
        <title>Description of Microcella daejonensis nov. sp, isolated from riverside soil.</title>
        <authorList>
            <person name="Molina K.M."/>
            <person name="Kim S.B."/>
        </authorList>
    </citation>
    <scope>NUCLEOTIDE SEQUENCE</scope>
    <source>
        <strain evidence="4">MMS21-STM12</strain>
    </source>
</reference>
<sequence>MHATGRTALITGGASGLGRATAERMLAAGSSVVIADLPGSPGAALAEAWNAEHGPDRARFAPTDVTDEAQVKAAVDAASDLGRLDVLVACAGIVRGARVVGRSGPFPLDVWRQVVDINLTGTFTAVSLAAARMAEQGAASADGEEENGVIVMTASVAAFDGQVGQAAYSASKGGVVGLVLPLARDLAQHRIRVMAIAPSLFRTPMAEALPEEALASLEEQTLHPHRLGRPEEYAALVQHIVENPMLNGETIRLDGAVRMAPR</sequence>
<evidence type="ECO:0000256" key="2">
    <source>
        <dbReference type="ARBA" id="ARBA00023002"/>
    </source>
</evidence>
<dbReference type="EMBL" id="CP113089">
    <property type="protein sequence ID" value="WAB80527.1"/>
    <property type="molecule type" value="Genomic_DNA"/>
</dbReference>
<dbReference type="PANTHER" id="PTHR43658:SF8">
    <property type="entry name" value="17-BETA-HYDROXYSTEROID DEHYDROGENASE 14-RELATED"/>
    <property type="match status" value="1"/>
</dbReference>
<dbReference type="PANTHER" id="PTHR43658">
    <property type="entry name" value="SHORT-CHAIN DEHYDROGENASE/REDUCTASE"/>
    <property type="match status" value="1"/>
</dbReference>
<dbReference type="Pfam" id="PF00106">
    <property type="entry name" value="adh_short"/>
    <property type="match status" value="1"/>
</dbReference>
<dbReference type="InterPro" id="IPR002347">
    <property type="entry name" value="SDR_fam"/>
</dbReference>
<dbReference type="GO" id="GO:0016491">
    <property type="term" value="F:oxidoreductase activity"/>
    <property type="evidence" value="ECO:0007669"/>
    <property type="project" value="UniProtKB-KW"/>
</dbReference>
<gene>
    <name evidence="4" type="ORF">OVN18_08055</name>
</gene>
<keyword evidence="2" id="KW-0560">Oxidoreductase</keyword>
<dbReference type="FunFam" id="3.40.50.720:FF:000084">
    <property type="entry name" value="Short-chain dehydrogenase reductase"/>
    <property type="match status" value="1"/>
</dbReference>
<dbReference type="PRINTS" id="PR00080">
    <property type="entry name" value="SDRFAMILY"/>
</dbReference>
<dbReference type="InterPro" id="IPR036291">
    <property type="entry name" value="NAD(P)-bd_dom_sf"/>
</dbReference>
<dbReference type="SUPFAM" id="SSF51735">
    <property type="entry name" value="NAD(P)-binding Rossmann-fold domains"/>
    <property type="match status" value="1"/>
</dbReference>
<organism evidence="4 5">
    <name type="scientific">Microcella daejeonensis</name>
    <dbReference type="NCBI Taxonomy" id="2994971"/>
    <lineage>
        <taxon>Bacteria</taxon>
        <taxon>Bacillati</taxon>
        <taxon>Actinomycetota</taxon>
        <taxon>Actinomycetes</taxon>
        <taxon>Micrococcales</taxon>
        <taxon>Microbacteriaceae</taxon>
        <taxon>Microcella</taxon>
    </lineage>
</organism>
<proteinExistence type="inferred from homology"/>
<evidence type="ECO:0000256" key="1">
    <source>
        <dbReference type="ARBA" id="ARBA00006484"/>
    </source>
</evidence>
<evidence type="ECO:0000313" key="5">
    <source>
        <dbReference type="Proteomes" id="UP001164706"/>
    </source>
</evidence>
<protein>
    <submittedName>
        <fullName evidence="4">SDR family NAD(P)-dependent oxidoreductase</fullName>
    </submittedName>
</protein>
<accession>A0A9E8SAC7</accession>